<feature type="domain" description="VOC" evidence="1">
    <location>
        <begin position="11"/>
        <end position="127"/>
    </location>
</feature>
<dbReference type="EMBL" id="JAMTCK010000006">
    <property type="protein sequence ID" value="MCP2166047.1"/>
    <property type="molecule type" value="Genomic_DNA"/>
</dbReference>
<protein>
    <recommendedName>
        <fullName evidence="1">VOC domain-containing protein</fullName>
    </recommendedName>
</protein>
<dbReference type="InterPro" id="IPR041581">
    <property type="entry name" value="Glyoxalase_6"/>
</dbReference>
<keyword evidence="3" id="KW-1185">Reference proteome</keyword>
<sequence length="127" mass="14269">MGMPTGAGTIRFGSVVLDCPDPRELASFYARLLGWRTREDPEDDGDWVMLDDADGAHRLSFQRSADYQPPTWPDQTRPQMLHLDLYVDDMDAAHEFAVSAGARLLDDSHKEFRVFADPAGHPFCLCV</sequence>
<evidence type="ECO:0000259" key="1">
    <source>
        <dbReference type="PROSITE" id="PS51819"/>
    </source>
</evidence>
<dbReference type="Pfam" id="PF18029">
    <property type="entry name" value="Glyoxalase_6"/>
    <property type="match status" value="1"/>
</dbReference>
<dbReference type="AlphaFoldDB" id="A0AAE3GEW0"/>
<gene>
    <name evidence="2" type="ORF">LX83_002906</name>
</gene>
<dbReference type="PANTHER" id="PTHR35908:SF1">
    <property type="entry name" value="CONSERVED PROTEIN"/>
    <property type="match status" value="1"/>
</dbReference>
<dbReference type="InterPro" id="IPR029068">
    <property type="entry name" value="Glyas_Bleomycin-R_OHBP_Dase"/>
</dbReference>
<dbReference type="SUPFAM" id="SSF54593">
    <property type="entry name" value="Glyoxalase/Bleomycin resistance protein/Dihydroxybiphenyl dioxygenase"/>
    <property type="match status" value="1"/>
</dbReference>
<organism evidence="2 3">
    <name type="scientific">Goodfellowiella coeruleoviolacea</name>
    <dbReference type="NCBI Taxonomy" id="334858"/>
    <lineage>
        <taxon>Bacteria</taxon>
        <taxon>Bacillati</taxon>
        <taxon>Actinomycetota</taxon>
        <taxon>Actinomycetes</taxon>
        <taxon>Pseudonocardiales</taxon>
        <taxon>Pseudonocardiaceae</taxon>
        <taxon>Goodfellowiella</taxon>
    </lineage>
</organism>
<dbReference type="Gene3D" id="3.10.180.10">
    <property type="entry name" value="2,3-Dihydroxybiphenyl 1,2-Dioxygenase, domain 1"/>
    <property type="match status" value="1"/>
</dbReference>
<evidence type="ECO:0000313" key="3">
    <source>
        <dbReference type="Proteomes" id="UP001206128"/>
    </source>
</evidence>
<name>A0AAE3GEW0_9PSEU</name>
<dbReference type="PANTHER" id="PTHR35908">
    <property type="entry name" value="HYPOTHETICAL FUSION PROTEIN"/>
    <property type="match status" value="1"/>
</dbReference>
<reference evidence="2" key="1">
    <citation type="submission" date="2022-06" db="EMBL/GenBank/DDBJ databases">
        <title>Genomic Encyclopedia of Archaeal and Bacterial Type Strains, Phase II (KMG-II): from individual species to whole genera.</title>
        <authorList>
            <person name="Goeker M."/>
        </authorList>
    </citation>
    <scope>NUCLEOTIDE SEQUENCE</scope>
    <source>
        <strain evidence="2">DSM 43935</strain>
    </source>
</reference>
<dbReference type="PROSITE" id="PS51819">
    <property type="entry name" value="VOC"/>
    <property type="match status" value="1"/>
</dbReference>
<dbReference type="Proteomes" id="UP001206128">
    <property type="component" value="Unassembled WGS sequence"/>
</dbReference>
<accession>A0AAE3GEW0</accession>
<comment type="caution">
    <text evidence="2">The sequence shown here is derived from an EMBL/GenBank/DDBJ whole genome shotgun (WGS) entry which is preliminary data.</text>
</comment>
<dbReference type="InterPro" id="IPR037523">
    <property type="entry name" value="VOC_core"/>
</dbReference>
<evidence type="ECO:0000313" key="2">
    <source>
        <dbReference type="EMBL" id="MCP2166047.1"/>
    </source>
</evidence>
<proteinExistence type="predicted"/>